<evidence type="ECO:0000313" key="2">
    <source>
        <dbReference type="EMBL" id="PYH40494.1"/>
    </source>
</evidence>
<gene>
    <name evidence="2" type="ORF">BP01DRAFT_211011</name>
</gene>
<proteinExistence type="predicted"/>
<sequence>MGRVKKKKGKKEKRSTKLEALREEGLGADSQPRSRGWIPRYLVSPGEIPHCVGRRHNSSTSRTGLGRGQRTNTLVGAECVPLRQTDSGTIKRLLLSSVVLVRGCLVAWGATSRAARSRSRSPSIIYCPVIDTGWPTCARAAPVACWPRFSAHATGRSSP</sequence>
<feature type="compositionally biased region" description="Basic residues" evidence="1">
    <location>
        <begin position="1"/>
        <end position="14"/>
    </location>
</feature>
<reference evidence="2 3" key="1">
    <citation type="submission" date="2016-12" db="EMBL/GenBank/DDBJ databases">
        <title>The genomes of Aspergillus section Nigri reveals drivers in fungal speciation.</title>
        <authorList>
            <consortium name="DOE Joint Genome Institute"/>
            <person name="Vesth T.C."/>
            <person name="Nybo J."/>
            <person name="Theobald S."/>
            <person name="Brandl J."/>
            <person name="Frisvad J.C."/>
            <person name="Nielsen K.F."/>
            <person name="Lyhne E.K."/>
            <person name="Kogle M.E."/>
            <person name="Kuo A."/>
            <person name="Riley R."/>
            <person name="Clum A."/>
            <person name="Nolan M."/>
            <person name="Lipzen A."/>
            <person name="Salamov A."/>
            <person name="Henrissat B."/>
            <person name="Wiebenga A."/>
            <person name="De Vries R.P."/>
            <person name="Grigoriev I.V."/>
            <person name="Mortensen U.H."/>
            <person name="Andersen M.R."/>
            <person name="Baker S.E."/>
        </authorList>
    </citation>
    <scope>NUCLEOTIDE SEQUENCE [LARGE SCALE GENOMIC DNA]</scope>
    <source>
        <strain evidence="2 3">JOP 1030-1</strain>
    </source>
</reference>
<evidence type="ECO:0000313" key="3">
    <source>
        <dbReference type="Proteomes" id="UP000248349"/>
    </source>
</evidence>
<name>A0A318Z281_9EURO</name>
<dbReference type="GeneID" id="37072309"/>
<keyword evidence="3" id="KW-1185">Reference proteome</keyword>
<dbReference type="AlphaFoldDB" id="A0A318Z281"/>
<accession>A0A318Z281</accession>
<feature type="region of interest" description="Disordered" evidence="1">
    <location>
        <begin position="1"/>
        <end position="32"/>
    </location>
</feature>
<feature type="compositionally biased region" description="Basic and acidic residues" evidence="1">
    <location>
        <begin position="15"/>
        <end position="25"/>
    </location>
</feature>
<evidence type="ECO:0000256" key="1">
    <source>
        <dbReference type="SAM" id="MobiDB-lite"/>
    </source>
</evidence>
<dbReference type="EMBL" id="KZ821284">
    <property type="protein sequence ID" value="PYH40494.1"/>
    <property type="molecule type" value="Genomic_DNA"/>
</dbReference>
<dbReference type="Proteomes" id="UP000248349">
    <property type="component" value="Unassembled WGS sequence"/>
</dbReference>
<protein>
    <submittedName>
        <fullName evidence="2">Uncharacterized protein</fullName>
    </submittedName>
</protein>
<organism evidence="2 3">
    <name type="scientific">Aspergillus saccharolyticus JOP 1030-1</name>
    <dbReference type="NCBI Taxonomy" id="1450539"/>
    <lineage>
        <taxon>Eukaryota</taxon>
        <taxon>Fungi</taxon>
        <taxon>Dikarya</taxon>
        <taxon>Ascomycota</taxon>
        <taxon>Pezizomycotina</taxon>
        <taxon>Eurotiomycetes</taxon>
        <taxon>Eurotiomycetidae</taxon>
        <taxon>Eurotiales</taxon>
        <taxon>Aspergillaceae</taxon>
        <taxon>Aspergillus</taxon>
        <taxon>Aspergillus subgen. Circumdati</taxon>
    </lineage>
</organism>
<dbReference type="RefSeq" id="XP_025426476.1">
    <property type="nucleotide sequence ID" value="XM_025571081.1"/>
</dbReference>